<dbReference type="RefSeq" id="WP_261292872.1">
    <property type="nucleotide sequence ID" value="NZ_JANQBK010000001.1"/>
</dbReference>
<dbReference type="EMBL" id="JBHRXP010000007">
    <property type="protein sequence ID" value="MFC3581265.1"/>
    <property type="molecule type" value="Genomic_DNA"/>
</dbReference>
<reference evidence="2" key="1">
    <citation type="journal article" date="2019" name="Int. J. Syst. Evol. Microbiol.">
        <title>The Global Catalogue of Microorganisms (GCM) 10K type strain sequencing project: providing services to taxonomists for standard genome sequencing and annotation.</title>
        <authorList>
            <consortium name="The Broad Institute Genomics Platform"/>
            <consortium name="The Broad Institute Genome Sequencing Center for Infectious Disease"/>
            <person name="Wu L."/>
            <person name="Ma J."/>
        </authorList>
    </citation>
    <scope>NUCLEOTIDE SEQUENCE [LARGE SCALE GENOMIC DNA]</scope>
    <source>
        <strain evidence="2">KCTC 42739</strain>
    </source>
</reference>
<keyword evidence="2" id="KW-1185">Reference proteome</keyword>
<evidence type="ECO:0000313" key="1">
    <source>
        <dbReference type="EMBL" id="MFC3581265.1"/>
    </source>
</evidence>
<evidence type="ECO:0000313" key="2">
    <source>
        <dbReference type="Proteomes" id="UP001595713"/>
    </source>
</evidence>
<proteinExistence type="predicted"/>
<sequence>MSDDAEDRLTRYARDVGRPKSVIARDWIIERLEREAIDDLLRNASKLHRADRDHALNSAAAEASAAHLRWLDAEDGGYDWGPEGPPNPR</sequence>
<gene>
    <name evidence="1" type="ORF">ACFONA_13920</name>
</gene>
<comment type="caution">
    <text evidence="1">The sequence shown here is derived from an EMBL/GenBank/DDBJ whole genome shotgun (WGS) entry which is preliminary data.</text>
</comment>
<accession>A0ABV7SYZ4</accession>
<protein>
    <recommendedName>
        <fullName evidence="3">CopG family transcriptional regulator</fullName>
    </recommendedName>
</protein>
<organism evidence="1 2">
    <name type="scientific">Sphingomonas hylomeconis</name>
    <dbReference type="NCBI Taxonomy" id="1395958"/>
    <lineage>
        <taxon>Bacteria</taxon>
        <taxon>Pseudomonadati</taxon>
        <taxon>Pseudomonadota</taxon>
        <taxon>Alphaproteobacteria</taxon>
        <taxon>Sphingomonadales</taxon>
        <taxon>Sphingomonadaceae</taxon>
        <taxon>Sphingomonas</taxon>
    </lineage>
</organism>
<name>A0ABV7SYZ4_9SPHN</name>
<dbReference type="Proteomes" id="UP001595713">
    <property type="component" value="Unassembled WGS sequence"/>
</dbReference>
<evidence type="ECO:0008006" key="3">
    <source>
        <dbReference type="Google" id="ProtNLM"/>
    </source>
</evidence>